<dbReference type="RefSeq" id="WP_002701816.1">
    <property type="nucleotide sequence ID" value="NZ_AGRW01000023.1"/>
</dbReference>
<dbReference type="OrthoDB" id="1821869at2"/>
<evidence type="ECO:0000313" key="2">
    <source>
        <dbReference type="Proteomes" id="UP000003571"/>
    </source>
</evidence>
<dbReference type="STRING" id="907348.TresaDRAFT_2718"/>
<dbReference type="InterPro" id="IPR025680">
    <property type="entry name" value="DddI"/>
</dbReference>
<evidence type="ECO:0000313" key="1">
    <source>
        <dbReference type="EMBL" id="EIC03100.1"/>
    </source>
</evidence>
<accession>H7EH33</accession>
<protein>
    <recommendedName>
        <fullName evidence="3">Immunity protein Imm1</fullName>
    </recommendedName>
</protein>
<proteinExistence type="predicted"/>
<name>H7EH33_9SPIR</name>
<organism evidence="1 2">
    <name type="scientific">Treponema saccharophilum DSM 2985</name>
    <dbReference type="NCBI Taxonomy" id="907348"/>
    <lineage>
        <taxon>Bacteria</taxon>
        <taxon>Pseudomonadati</taxon>
        <taxon>Spirochaetota</taxon>
        <taxon>Spirochaetia</taxon>
        <taxon>Spirochaetales</taxon>
        <taxon>Treponemataceae</taxon>
        <taxon>Treponema</taxon>
    </lineage>
</organism>
<gene>
    <name evidence="1" type="ORF">TresaDRAFT_2718</name>
</gene>
<reference evidence="1 2" key="1">
    <citation type="submission" date="2011-09" db="EMBL/GenBank/DDBJ databases">
        <title>The draft genome of Treponema saccharophilum DSM 2985.</title>
        <authorList>
            <consortium name="US DOE Joint Genome Institute (JGI-PGF)"/>
            <person name="Lucas S."/>
            <person name="Copeland A."/>
            <person name="Lapidus A."/>
            <person name="Glavina del Rio T."/>
            <person name="Dalin E."/>
            <person name="Tice H."/>
            <person name="Bruce D."/>
            <person name="Goodwin L."/>
            <person name="Pitluck S."/>
            <person name="Peters L."/>
            <person name="Kyrpides N."/>
            <person name="Mavromatis K."/>
            <person name="Ivanova N."/>
            <person name="Markowitz V."/>
            <person name="Cheng J.-F."/>
            <person name="Hugenholtz P."/>
            <person name="Woyke T."/>
            <person name="Wu D."/>
            <person name="Gronow S."/>
            <person name="Wellnitz S."/>
            <person name="Brambilla E."/>
            <person name="Klenk H.-P."/>
            <person name="Eisen J.A."/>
        </authorList>
    </citation>
    <scope>NUCLEOTIDE SEQUENCE [LARGE SCALE GENOMIC DNA]</scope>
    <source>
        <strain evidence="1 2">DSM 2985</strain>
    </source>
</reference>
<comment type="caution">
    <text evidence="1">The sequence shown here is derived from an EMBL/GenBank/DDBJ whole genome shotgun (WGS) entry which is preliminary data.</text>
</comment>
<dbReference type="AlphaFoldDB" id="H7EH33"/>
<dbReference type="Pfam" id="PF14430">
    <property type="entry name" value="Imm1"/>
    <property type="match status" value="1"/>
</dbReference>
<dbReference type="EMBL" id="AGRW01000023">
    <property type="protein sequence ID" value="EIC03100.1"/>
    <property type="molecule type" value="Genomic_DNA"/>
</dbReference>
<sequence length="127" mass="14564">MLIEHFTGKKECDNINELKEVLKNRTEKGVNEFIISPNEKFPYMIMGVNGIYACLSYFRNEDDPGFSSVNANPILDSSGISVFYTNTDNEEIEVANYSIVEVEKAVSAVEEFFYTKQLPKCIEWEEL</sequence>
<keyword evidence="2" id="KW-1185">Reference proteome</keyword>
<dbReference type="Proteomes" id="UP000003571">
    <property type="component" value="Unassembled WGS sequence"/>
</dbReference>
<evidence type="ECO:0008006" key="3">
    <source>
        <dbReference type="Google" id="ProtNLM"/>
    </source>
</evidence>
<dbReference type="PATRIC" id="fig|907348.3.peg.93"/>